<dbReference type="InterPro" id="IPR001647">
    <property type="entry name" value="HTH_TetR"/>
</dbReference>
<dbReference type="Gene3D" id="1.10.357.10">
    <property type="entry name" value="Tetracycline Repressor, domain 2"/>
    <property type="match status" value="1"/>
</dbReference>
<accession>A0ABM8GTW2</accession>
<name>A0ABM8GTW2_9MICO</name>
<organism evidence="6 7">
    <name type="scientific">Frondihabitans sucicola</name>
    <dbReference type="NCBI Taxonomy" id="1268041"/>
    <lineage>
        <taxon>Bacteria</taxon>
        <taxon>Bacillati</taxon>
        <taxon>Actinomycetota</taxon>
        <taxon>Actinomycetes</taxon>
        <taxon>Micrococcales</taxon>
        <taxon>Microbacteriaceae</taxon>
        <taxon>Frondihabitans</taxon>
    </lineage>
</organism>
<evidence type="ECO:0000256" key="2">
    <source>
        <dbReference type="ARBA" id="ARBA00023125"/>
    </source>
</evidence>
<evidence type="ECO:0000313" key="6">
    <source>
        <dbReference type="EMBL" id="BDZ51915.1"/>
    </source>
</evidence>
<dbReference type="PRINTS" id="PR00455">
    <property type="entry name" value="HTHTETR"/>
</dbReference>
<dbReference type="PANTHER" id="PTHR30055:SF234">
    <property type="entry name" value="HTH-TYPE TRANSCRIPTIONAL REGULATOR BETI"/>
    <property type="match status" value="1"/>
</dbReference>
<dbReference type="PANTHER" id="PTHR30055">
    <property type="entry name" value="HTH-TYPE TRANSCRIPTIONAL REGULATOR RUTR"/>
    <property type="match status" value="1"/>
</dbReference>
<dbReference type="InterPro" id="IPR050109">
    <property type="entry name" value="HTH-type_TetR-like_transc_reg"/>
</dbReference>
<evidence type="ECO:0000259" key="5">
    <source>
        <dbReference type="PROSITE" id="PS50977"/>
    </source>
</evidence>
<gene>
    <name evidence="6" type="ORF">GCM10025867_41560</name>
</gene>
<sequence length="210" mass="22221">MSSMAIKKSSAPAATAARMPAAQRRDLILAAATELFAQRGYHGTTTDQIAQAAGISQPYVVRMFGTKEQLFLEVLDRALQTLFVAFRAALPDPGDGSKLTQRLGTAFVDLVGSVGLHRTLLHAFVSGNDPVIGAAARKGFVGIYTFLRDEAHFEPVDVQQFLGYGMLMSVLLGIELPSTFGTDADADELMNVAFGDKCGVVLAVAGPDAA</sequence>
<dbReference type="Proteomes" id="UP001321486">
    <property type="component" value="Chromosome"/>
</dbReference>
<keyword evidence="2 4" id="KW-0238">DNA-binding</keyword>
<keyword evidence="1" id="KW-0805">Transcription regulation</keyword>
<protein>
    <submittedName>
        <fullName evidence="6">TetR family transcriptional regulator</fullName>
    </submittedName>
</protein>
<dbReference type="Pfam" id="PF00440">
    <property type="entry name" value="TetR_N"/>
    <property type="match status" value="1"/>
</dbReference>
<evidence type="ECO:0000256" key="3">
    <source>
        <dbReference type="ARBA" id="ARBA00023163"/>
    </source>
</evidence>
<feature type="domain" description="HTH tetR-type" evidence="5">
    <location>
        <begin position="22"/>
        <end position="82"/>
    </location>
</feature>
<evidence type="ECO:0000313" key="7">
    <source>
        <dbReference type="Proteomes" id="UP001321486"/>
    </source>
</evidence>
<evidence type="ECO:0000256" key="4">
    <source>
        <dbReference type="PROSITE-ProRule" id="PRU00335"/>
    </source>
</evidence>
<keyword evidence="3" id="KW-0804">Transcription</keyword>
<keyword evidence="7" id="KW-1185">Reference proteome</keyword>
<evidence type="ECO:0000256" key="1">
    <source>
        <dbReference type="ARBA" id="ARBA00023015"/>
    </source>
</evidence>
<dbReference type="PROSITE" id="PS50977">
    <property type="entry name" value="HTH_TETR_2"/>
    <property type="match status" value="1"/>
</dbReference>
<feature type="DNA-binding region" description="H-T-H motif" evidence="4">
    <location>
        <begin position="45"/>
        <end position="64"/>
    </location>
</feature>
<dbReference type="EMBL" id="AP027732">
    <property type="protein sequence ID" value="BDZ51915.1"/>
    <property type="molecule type" value="Genomic_DNA"/>
</dbReference>
<reference evidence="7" key="1">
    <citation type="journal article" date="2019" name="Int. J. Syst. Evol. Microbiol.">
        <title>The Global Catalogue of Microorganisms (GCM) 10K type strain sequencing project: providing services to taxonomists for standard genome sequencing and annotation.</title>
        <authorList>
            <consortium name="The Broad Institute Genomics Platform"/>
            <consortium name="The Broad Institute Genome Sequencing Center for Infectious Disease"/>
            <person name="Wu L."/>
            <person name="Ma J."/>
        </authorList>
    </citation>
    <scope>NUCLEOTIDE SEQUENCE [LARGE SCALE GENOMIC DNA]</scope>
    <source>
        <strain evidence="7">NBRC 108728</strain>
    </source>
</reference>
<proteinExistence type="predicted"/>
<dbReference type="InterPro" id="IPR009057">
    <property type="entry name" value="Homeodomain-like_sf"/>
</dbReference>
<dbReference type="SUPFAM" id="SSF46689">
    <property type="entry name" value="Homeodomain-like"/>
    <property type="match status" value="1"/>
</dbReference>